<accession>A0A0N4ZW38</accession>
<organism evidence="1 2">
    <name type="scientific">Parastrongyloides trichosuri</name>
    <name type="common">Possum-specific nematode worm</name>
    <dbReference type="NCBI Taxonomy" id="131310"/>
    <lineage>
        <taxon>Eukaryota</taxon>
        <taxon>Metazoa</taxon>
        <taxon>Ecdysozoa</taxon>
        <taxon>Nematoda</taxon>
        <taxon>Chromadorea</taxon>
        <taxon>Rhabditida</taxon>
        <taxon>Tylenchina</taxon>
        <taxon>Panagrolaimomorpha</taxon>
        <taxon>Strongyloidoidea</taxon>
        <taxon>Strongyloididae</taxon>
        <taxon>Parastrongyloides</taxon>
    </lineage>
</organism>
<sequence length="177" mass="20231">MKEAYERTHNHFSSMFTEDQVTQIVKFVMGQLYQGTDPGTIGNNLMTKFATILTPQQMSLFTTFGTTVTFAIGPTGITKFLTSLKTVCSNNLTPMMIQLQDYMTELKSNGTLTQEQILNNGLYNALTFFSVTRFTTFCCRLKRFFNNKEWSAFYPAINEIVMYNLYNDQCKTNQGSI</sequence>
<evidence type="ECO:0000313" key="2">
    <source>
        <dbReference type="WBParaSite" id="PTRK_0001281800.1"/>
    </source>
</evidence>
<reference evidence="2" key="1">
    <citation type="submission" date="2017-02" db="UniProtKB">
        <authorList>
            <consortium name="WormBaseParasite"/>
        </authorList>
    </citation>
    <scope>IDENTIFICATION</scope>
</reference>
<dbReference type="Proteomes" id="UP000038045">
    <property type="component" value="Unplaced"/>
</dbReference>
<evidence type="ECO:0000313" key="1">
    <source>
        <dbReference type="Proteomes" id="UP000038045"/>
    </source>
</evidence>
<dbReference type="WBParaSite" id="PTRK_0001281800.1">
    <property type="protein sequence ID" value="PTRK_0001281800.1"/>
    <property type="gene ID" value="PTRK_0001281800"/>
</dbReference>
<proteinExistence type="predicted"/>
<name>A0A0N4ZW38_PARTI</name>
<keyword evidence="1" id="KW-1185">Reference proteome</keyword>
<dbReference type="AlphaFoldDB" id="A0A0N4ZW38"/>
<protein>
    <submittedName>
        <fullName evidence="2">Uncharacterized protein</fullName>
    </submittedName>
</protein>